<reference evidence="2 3" key="1">
    <citation type="submission" date="2017-03" db="EMBL/GenBank/DDBJ databases">
        <authorList>
            <person name="Afonso C.L."/>
            <person name="Miller P.J."/>
            <person name="Scott M.A."/>
            <person name="Spackman E."/>
            <person name="Goraichik I."/>
            <person name="Dimitrov K.M."/>
            <person name="Suarez D.L."/>
            <person name="Swayne D.E."/>
        </authorList>
    </citation>
    <scope>NUCLEOTIDE SEQUENCE [LARGE SCALE GENOMIC DNA]</scope>
    <source>
        <strain evidence="2 3">CECT 8397</strain>
    </source>
</reference>
<organism evidence="2 3">
    <name type="scientific">Pseudooctadecabacter jejudonensis</name>
    <dbReference type="NCBI Taxonomy" id="1391910"/>
    <lineage>
        <taxon>Bacteria</taxon>
        <taxon>Pseudomonadati</taxon>
        <taxon>Pseudomonadota</taxon>
        <taxon>Alphaproteobacteria</taxon>
        <taxon>Rhodobacterales</taxon>
        <taxon>Paracoccaceae</taxon>
        <taxon>Pseudooctadecabacter</taxon>
    </lineage>
</organism>
<feature type="transmembrane region" description="Helical" evidence="1">
    <location>
        <begin position="310"/>
        <end position="340"/>
    </location>
</feature>
<feature type="transmembrane region" description="Helical" evidence="1">
    <location>
        <begin position="234"/>
        <end position="252"/>
    </location>
</feature>
<dbReference type="PANTHER" id="PTHR38457">
    <property type="entry name" value="REGULATOR ABRB-RELATED"/>
    <property type="match status" value="1"/>
</dbReference>
<dbReference type="GO" id="GO:0004497">
    <property type="term" value="F:monooxygenase activity"/>
    <property type="evidence" value="ECO:0007669"/>
    <property type="project" value="UniProtKB-KW"/>
</dbReference>
<dbReference type="PIRSF" id="PIRSF038991">
    <property type="entry name" value="Protein_AbrB"/>
    <property type="match status" value="1"/>
</dbReference>
<evidence type="ECO:0000256" key="1">
    <source>
        <dbReference type="SAM" id="Phobius"/>
    </source>
</evidence>
<keyword evidence="1" id="KW-0812">Transmembrane</keyword>
<dbReference type="InterPro" id="IPR007820">
    <property type="entry name" value="AbrB_fam"/>
</dbReference>
<accession>A0A1Y5RTK5</accession>
<keyword evidence="1" id="KW-0472">Membrane</keyword>
<sequence>MGEAWHHIPMALLITLIISGVGVAVFMALALPLPWLLGPLLGCLIAALCGVRLRGAPRASQVMRTILGVAVGATITPALFAQLGTLIWTLALVPPLVICVGAVGYPLFRRGFGFDHPTAFYSAMPGGLQDMLLFGEEAGGDVRALSLIHATRVLIVVMVLPFVFAYFYGAELNGPVGAPWTNVPLAELIVLGAAGIAGWKIAARVGLFGASILGPLFLTAGLSLAGVIENRPPAEAIAAAQFFIGFTIGVKYSGITWKEVQVDVTAGVVFSVLSLGVGGLFAVLIVRLGWLPLTEAALAFAPGGQAEMAIVALVAGADAAVVVAHHLVRIVFVIIGAPLVDRWFGG</sequence>
<dbReference type="NCBIfam" id="TIGR03082">
    <property type="entry name" value="Gneg_AbrB_dup"/>
    <property type="match status" value="1"/>
</dbReference>
<protein>
    <submittedName>
        <fullName evidence="2">Putative ammonia monooxygenase</fullName>
    </submittedName>
</protein>
<dbReference type="Proteomes" id="UP000193623">
    <property type="component" value="Unassembled WGS sequence"/>
</dbReference>
<evidence type="ECO:0000313" key="2">
    <source>
        <dbReference type="EMBL" id="SLN22422.1"/>
    </source>
</evidence>
<keyword evidence="2" id="KW-0560">Oxidoreductase</keyword>
<proteinExistence type="predicted"/>
<dbReference type="AlphaFoldDB" id="A0A1Y5RTK5"/>
<dbReference type="Pfam" id="PF05145">
    <property type="entry name" value="AbrB"/>
    <property type="match status" value="1"/>
</dbReference>
<name>A0A1Y5RTK5_9RHOB</name>
<keyword evidence="3" id="KW-1185">Reference proteome</keyword>
<feature type="transmembrane region" description="Helical" evidence="1">
    <location>
        <begin position="206"/>
        <end position="228"/>
    </location>
</feature>
<feature type="transmembrane region" description="Helical" evidence="1">
    <location>
        <begin position="150"/>
        <end position="168"/>
    </location>
</feature>
<feature type="transmembrane region" description="Helical" evidence="1">
    <location>
        <begin position="62"/>
        <end position="80"/>
    </location>
</feature>
<keyword evidence="1" id="KW-1133">Transmembrane helix</keyword>
<gene>
    <name evidence="2" type="ORF">PSJ8397_00904</name>
</gene>
<evidence type="ECO:0000313" key="3">
    <source>
        <dbReference type="Proteomes" id="UP000193623"/>
    </source>
</evidence>
<keyword evidence="2" id="KW-0503">Monooxygenase</keyword>
<dbReference type="GO" id="GO:0016020">
    <property type="term" value="C:membrane"/>
    <property type="evidence" value="ECO:0007669"/>
    <property type="project" value="InterPro"/>
</dbReference>
<dbReference type="EMBL" id="FWFT01000001">
    <property type="protein sequence ID" value="SLN22422.1"/>
    <property type="molecule type" value="Genomic_DNA"/>
</dbReference>
<feature type="transmembrane region" description="Helical" evidence="1">
    <location>
        <begin position="12"/>
        <end position="30"/>
    </location>
</feature>
<feature type="transmembrane region" description="Helical" evidence="1">
    <location>
        <begin position="36"/>
        <end position="55"/>
    </location>
</feature>
<dbReference type="PANTHER" id="PTHR38457:SF1">
    <property type="entry name" value="REGULATOR ABRB-RELATED"/>
    <property type="match status" value="1"/>
</dbReference>
<dbReference type="InterPro" id="IPR017516">
    <property type="entry name" value="AbrB_dup"/>
</dbReference>
<feature type="transmembrane region" description="Helical" evidence="1">
    <location>
        <begin position="180"/>
        <end position="199"/>
    </location>
</feature>
<dbReference type="GO" id="GO:0010468">
    <property type="term" value="P:regulation of gene expression"/>
    <property type="evidence" value="ECO:0007669"/>
    <property type="project" value="InterPro"/>
</dbReference>
<feature type="transmembrane region" description="Helical" evidence="1">
    <location>
        <begin position="264"/>
        <end position="290"/>
    </location>
</feature>
<feature type="transmembrane region" description="Helical" evidence="1">
    <location>
        <begin position="86"/>
        <end position="108"/>
    </location>
</feature>